<reference evidence="1" key="1">
    <citation type="journal article" date="2021" name="PeerJ">
        <title>Extensive microbial diversity within the chicken gut microbiome revealed by metagenomics and culture.</title>
        <authorList>
            <person name="Gilroy R."/>
            <person name="Ravi A."/>
            <person name="Getino M."/>
            <person name="Pursley I."/>
            <person name="Horton D.L."/>
            <person name="Alikhan N.F."/>
            <person name="Baker D."/>
            <person name="Gharbi K."/>
            <person name="Hall N."/>
            <person name="Watson M."/>
            <person name="Adriaenssens E.M."/>
            <person name="Foster-Nyarko E."/>
            <person name="Jarju S."/>
            <person name="Secka A."/>
            <person name="Antonio M."/>
            <person name="Oren A."/>
            <person name="Chaudhuri R.R."/>
            <person name="La Ragione R."/>
            <person name="Hildebrand F."/>
            <person name="Pallen M.J."/>
        </authorList>
    </citation>
    <scope>NUCLEOTIDE SEQUENCE</scope>
    <source>
        <strain evidence="1">CHK193-16274</strain>
    </source>
</reference>
<dbReference type="Proteomes" id="UP000749320">
    <property type="component" value="Unassembled WGS sequence"/>
</dbReference>
<dbReference type="AlphaFoldDB" id="A0A921GCE9"/>
<organism evidence="1 2">
    <name type="scientific">Thomasclavelia spiroformis</name>
    <dbReference type="NCBI Taxonomy" id="29348"/>
    <lineage>
        <taxon>Bacteria</taxon>
        <taxon>Bacillati</taxon>
        <taxon>Bacillota</taxon>
        <taxon>Erysipelotrichia</taxon>
        <taxon>Erysipelotrichales</taxon>
        <taxon>Coprobacillaceae</taxon>
        <taxon>Thomasclavelia</taxon>
    </lineage>
</organism>
<name>A0A921GCE9_9FIRM</name>
<proteinExistence type="predicted"/>
<comment type="caution">
    <text evidence="1">The sequence shown here is derived from an EMBL/GenBank/DDBJ whole genome shotgun (WGS) entry which is preliminary data.</text>
</comment>
<accession>A0A921GCE9</accession>
<reference evidence="1" key="2">
    <citation type="submission" date="2021-09" db="EMBL/GenBank/DDBJ databases">
        <authorList>
            <person name="Gilroy R."/>
        </authorList>
    </citation>
    <scope>NUCLEOTIDE SEQUENCE</scope>
    <source>
        <strain evidence="1">CHK193-16274</strain>
    </source>
</reference>
<gene>
    <name evidence="1" type="ORF">K8V91_09300</name>
</gene>
<evidence type="ECO:0000313" key="2">
    <source>
        <dbReference type="Proteomes" id="UP000749320"/>
    </source>
</evidence>
<evidence type="ECO:0000313" key="1">
    <source>
        <dbReference type="EMBL" id="HJF41106.1"/>
    </source>
</evidence>
<dbReference type="EMBL" id="DYWV01000319">
    <property type="protein sequence ID" value="HJF41106.1"/>
    <property type="molecule type" value="Genomic_DNA"/>
</dbReference>
<protein>
    <submittedName>
        <fullName evidence="1">Uncharacterized protein</fullName>
    </submittedName>
</protein>
<feature type="non-terminal residue" evidence="1">
    <location>
        <position position="84"/>
    </location>
</feature>
<sequence length="84" mass="10094">MVNYISVSIKNVKIIKLPKTILLRIVKFIKNIKRIIRGYSTIEMQLMRTIAIKESYGYTFRRKTFEIIYSKLFLDSLCKYYKTC</sequence>